<proteinExistence type="inferred from homology"/>
<dbReference type="NCBIfam" id="NF001237">
    <property type="entry name" value="PRK00207.1"/>
    <property type="match status" value="1"/>
</dbReference>
<dbReference type="OrthoDB" id="9787483at2"/>
<dbReference type="InterPro" id="IPR003787">
    <property type="entry name" value="Sulphur_relay_DsrE/F-like"/>
</dbReference>
<dbReference type="Proteomes" id="UP000298685">
    <property type="component" value="Chromosome"/>
</dbReference>
<dbReference type="GO" id="GO:0002143">
    <property type="term" value="P:tRNA wobble position uridine thiolation"/>
    <property type="evidence" value="ECO:0007669"/>
    <property type="project" value="TreeGrafter"/>
</dbReference>
<dbReference type="Pfam" id="PF02635">
    <property type="entry name" value="DsrE"/>
    <property type="match status" value="1"/>
</dbReference>
<dbReference type="NCBIfam" id="TIGR03012">
    <property type="entry name" value="sulf_tusD_dsrE"/>
    <property type="match status" value="1"/>
</dbReference>
<organism evidence="5 6">
    <name type="scientific">Buchnera aphidicola</name>
    <name type="common">Sarucallis kahawaluokalani</name>
    <dbReference type="NCBI Taxonomy" id="1241878"/>
    <lineage>
        <taxon>Bacteria</taxon>
        <taxon>Pseudomonadati</taxon>
        <taxon>Pseudomonadota</taxon>
        <taxon>Gammaproteobacteria</taxon>
        <taxon>Enterobacterales</taxon>
        <taxon>Erwiniaceae</taxon>
        <taxon>Buchnera</taxon>
    </lineage>
</organism>
<evidence type="ECO:0000256" key="3">
    <source>
        <dbReference type="ARBA" id="ARBA00022490"/>
    </source>
</evidence>
<dbReference type="AlphaFoldDB" id="A0A4D6YAG9"/>
<dbReference type="PANTHER" id="PTHR34874">
    <property type="entry name" value="PROTEIN YCHN"/>
    <property type="match status" value="1"/>
</dbReference>
<comment type="subcellular location">
    <subcellularLocation>
        <location evidence="1">Cytoplasm</location>
    </subcellularLocation>
</comment>
<comment type="similarity">
    <text evidence="2">Belongs to the DsrE/TusD family.</text>
</comment>
<dbReference type="SUPFAM" id="SSF75169">
    <property type="entry name" value="DsrEFH-like"/>
    <property type="match status" value="1"/>
</dbReference>
<gene>
    <name evidence="5" type="primary">tusD</name>
    <name evidence="5" type="ORF">D9V78_01855</name>
</gene>
<evidence type="ECO:0000256" key="2">
    <source>
        <dbReference type="ARBA" id="ARBA00007067"/>
    </source>
</evidence>
<evidence type="ECO:0000313" key="6">
    <source>
        <dbReference type="Proteomes" id="UP000298685"/>
    </source>
</evidence>
<name>A0A4D6YAG9_9GAMM</name>
<dbReference type="Gene3D" id="3.40.1260.10">
    <property type="entry name" value="DsrEFH-like"/>
    <property type="match status" value="1"/>
</dbReference>
<reference evidence="5 6" key="1">
    <citation type="submission" date="2018-10" db="EMBL/GenBank/DDBJ databases">
        <title>Comparative functional genomics of the obligate endosymbiont Buchnera aphidicola.</title>
        <authorList>
            <person name="Chong R.A."/>
        </authorList>
    </citation>
    <scope>NUCLEOTIDE SEQUENCE [LARGE SCALE GENOMIC DNA]</scope>
    <source>
        <strain evidence="5 6">Ska</strain>
    </source>
</reference>
<dbReference type="GO" id="GO:1990228">
    <property type="term" value="C:sulfurtransferase complex"/>
    <property type="evidence" value="ECO:0007669"/>
    <property type="project" value="TreeGrafter"/>
</dbReference>
<keyword evidence="3" id="KW-0963">Cytoplasm</keyword>
<evidence type="ECO:0000313" key="5">
    <source>
        <dbReference type="EMBL" id="QCI26142.1"/>
    </source>
</evidence>
<accession>A0A4D6YAG9</accession>
<keyword evidence="4 5" id="KW-0808">Transferase</keyword>
<dbReference type="InterPro" id="IPR027396">
    <property type="entry name" value="DsrEFH-like"/>
</dbReference>
<dbReference type="PANTHER" id="PTHR34874:SF3">
    <property type="entry name" value="SULFURTRANSFERASE TUSD"/>
    <property type="match status" value="1"/>
</dbReference>
<protein>
    <submittedName>
        <fullName evidence="5">Sulfurtransferase complex subunit TusD</fullName>
    </submittedName>
</protein>
<dbReference type="InterPro" id="IPR017463">
    <property type="entry name" value="Sulphur_relay_TusD/DsrE"/>
</dbReference>
<dbReference type="RefSeq" id="WP_158350856.1">
    <property type="nucleotide sequence ID" value="NZ_CP032999.1"/>
</dbReference>
<evidence type="ECO:0000256" key="1">
    <source>
        <dbReference type="ARBA" id="ARBA00004496"/>
    </source>
</evidence>
<sequence length="127" mass="14448">MLVYTILVTSSVLESQNSRSAFLFVNSLLHNTSHSIHSIFFYSNGAFNGTTMIKIDEIDLSEKWYKLSKIFSINLYICSTAAQDRGIIPSHIKQCTDLHENIRHGFQLAGLGQLIYAILNTDRFLQF</sequence>
<dbReference type="EMBL" id="CP032999">
    <property type="protein sequence ID" value="QCI26142.1"/>
    <property type="molecule type" value="Genomic_DNA"/>
</dbReference>
<evidence type="ECO:0000256" key="4">
    <source>
        <dbReference type="ARBA" id="ARBA00022679"/>
    </source>
</evidence>
<dbReference type="GO" id="GO:0097163">
    <property type="term" value="F:sulfur carrier activity"/>
    <property type="evidence" value="ECO:0007669"/>
    <property type="project" value="TreeGrafter"/>
</dbReference>
<dbReference type="GO" id="GO:0016783">
    <property type="term" value="F:sulfurtransferase activity"/>
    <property type="evidence" value="ECO:0007669"/>
    <property type="project" value="InterPro"/>
</dbReference>